<evidence type="ECO:0000256" key="4">
    <source>
        <dbReference type="PROSITE-ProRule" id="PRU01100"/>
    </source>
</evidence>
<dbReference type="EMBL" id="JAKREW010000005">
    <property type="protein sequence ID" value="MCG7505032.1"/>
    <property type="molecule type" value="Genomic_DNA"/>
</dbReference>
<dbReference type="PANTHER" id="PTHR40079">
    <property type="entry name" value="MANNAN ENDO-1,4-BETA-MANNOSIDASE E-RELATED"/>
    <property type="match status" value="1"/>
</dbReference>
<proteinExistence type="inferred from homology"/>
<sequence>MNRKLTITALSCAGLMLTEVVLAANRPPLGIPNENSVTATMPSDKRPVIAPGSIGFGAYDPHGDFGTDANSKIEHLFLPWEDVDLRTLALADDYARKRGRSLLISVEPWSWSPNWRLSSQQLLRSILSGERDVYMAAVCAEAAKLKSNVIIRWAQEMDETDNQFTWAHWNPPDYGKAYQRMVTVCREHNKTARYMWSPKGNEGLEAFYPGTEYVDFVGLSVFGYQPYDKGVVGHDTSFVEQMREKYARVKGFGKPIMVAELGYEGDADYVRDWAQTVAKPYPEFPELKAVVYFNDREVYPWPNGYGLPNWRVVQTREASN</sequence>
<evidence type="ECO:0000256" key="3">
    <source>
        <dbReference type="ARBA" id="ARBA00023295"/>
    </source>
</evidence>
<dbReference type="PROSITE" id="PS51764">
    <property type="entry name" value="GH26"/>
    <property type="match status" value="1"/>
</dbReference>
<evidence type="ECO:0000313" key="8">
    <source>
        <dbReference type="Proteomes" id="UP001201701"/>
    </source>
</evidence>
<name>A0ABS9QCA2_9HYPH</name>
<feature type="domain" description="GH26" evidence="6">
    <location>
        <begin position="1"/>
        <end position="317"/>
    </location>
</feature>
<dbReference type="InterPro" id="IPR000805">
    <property type="entry name" value="Glyco_hydro_26"/>
</dbReference>
<evidence type="ECO:0000313" key="7">
    <source>
        <dbReference type="EMBL" id="MCG7505032.1"/>
    </source>
</evidence>
<evidence type="ECO:0000259" key="6">
    <source>
        <dbReference type="PROSITE" id="PS51764"/>
    </source>
</evidence>
<keyword evidence="2 4" id="KW-0378">Hydrolase</keyword>
<dbReference type="InterPro" id="IPR022790">
    <property type="entry name" value="GH26_dom"/>
</dbReference>
<dbReference type="GO" id="GO:0016787">
    <property type="term" value="F:hydrolase activity"/>
    <property type="evidence" value="ECO:0007669"/>
    <property type="project" value="UniProtKB-KW"/>
</dbReference>
<organism evidence="7 8">
    <name type="scientific">Mesorhizobium retamae</name>
    <dbReference type="NCBI Taxonomy" id="2912854"/>
    <lineage>
        <taxon>Bacteria</taxon>
        <taxon>Pseudomonadati</taxon>
        <taxon>Pseudomonadota</taxon>
        <taxon>Alphaproteobacteria</taxon>
        <taxon>Hyphomicrobiales</taxon>
        <taxon>Phyllobacteriaceae</taxon>
        <taxon>Mesorhizobium</taxon>
    </lineage>
</organism>
<evidence type="ECO:0000256" key="5">
    <source>
        <dbReference type="SAM" id="SignalP"/>
    </source>
</evidence>
<gene>
    <name evidence="7" type="ORF">L4923_08355</name>
</gene>
<feature type="active site" description="Nucleophile" evidence="4">
    <location>
        <position position="260"/>
    </location>
</feature>
<dbReference type="Proteomes" id="UP001201701">
    <property type="component" value="Unassembled WGS sequence"/>
</dbReference>
<dbReference type="Pfam" id="PF02156">
    <property type="entry name" value="Glyco_hydro_26"/>
    <property type="match status" value="1"/>
</dbReference>
<evidence type="ECO:0000256" key="2">
    <source>
        <dbReference type="ARBA" id="ARBA00022801"/>
    </source>
</evidence>
<accession>A0ABS9QCA2</accession>
<feature type="active site" description="Proton donor" evidence="4">
    <location>
        <position position="156"/>
    </location>
</feature>
<protein>
    <submittedName>
        <fullName evidence="7">Glycoside hydrolase family 26 protein</fullName>
    </submittedName>
</protein>
<evidence type="ECO:0000256" key="1">
    <source>
        <dbReference type="ARBA" id="ARBA00007754"/>
    </source>
</evidence>
<comment type="caution">
    <text evidence="7">The sequence shown here is derived from an EMBL/GenBank/DDBJ whole genome shotgun (WGS) entry which is preliminary data.</text>
</comment>
<keyword evidence="3 4" id="KW-0326">Glycosidase</keyword>
<dbReference type="RefSeq" id="WP_239363505.1">
    <property type="nucleotide sequence ID" value="NZ_JAKREW010000005.1"/>
</dbReference>
<feature type="chain" id="PRO_5045877295" evidence="5">
    <location>
        <begin position="24"/>
        <end position="320"/>
    </location>
</feature>
<reference evidence="7 8" key="1">
    <citation type="submission" date="2022-02" db="EMBL/GenBank/DDBJ databases">
        <title>Draft genome sequence of Mezorhizobium retamae strain IRAMC:0171 isolated from Retama raetam nodules.</title>
        <authorList>
            <person name="Bengaied R."/>
            <person name="Sbissi I."/>
            <person name="Huber K."/>
            <person name="Ghodbane F."/>
            <person name="Nouioui I."/>
            <person name="Tarhouni M."/>
            <person name="Gtari M."/>
        </authorList>
    </citation>
    <scope>NUCLEOTIDE SEQUENCE [LARGE SCALE GENOMIC DNA]</scope>
    <source>
        <strain evidence="7 8">IRAMC:0171</strain>
    </source>
</reference>
<dbReference type="InterPro" id="IPR017853">
    <property type="entry name" value="GH"/>
</dbReference>
<comment type="similarity">
    <text evidence="1 4">Belongs to the glycosyl hydrolase 26 family.</text>
</comment>
<dbReference type="PANTHER" id="PTHR40079:SF4">
    <property type="entry name" value="GH26 DOMAIN-CONTAINING PROTEIN-RELATED"/>
    <property type="match status" value="1"/>
</dbReference>
<dbReference type="Gene3D" id="3.20.20.80">
    <property type="entry name" value="Glycosidases"/>
    <property type="match status" value="1"/>
</dbReference>
<keyword evidence="8" id="KW-1185">Reference proteome</keyword>
<dbReference type="SUPFAM" id="SSF51445">
    <property type="entry name" value="(Trans)glycosidases"/>
    <property type="match status" value="1"/>
</dbReference>
<keyword evidence="5" id="KW-0732">Signal</keyword>
<feature type="signal peptide" evidence="5">
    <location>
        <begin position="1"/>
        <end position="23"/>
    </location>
</feature>